<protein>
    <submittedName>
        <fullName evidence="1">Uncharacterized protein</fullName>
    </submittedName>
</protein>
<gene>
    <name evidence="1" type="ORF">BpHYR1_031170</name>
</gene>
<keyword evidence="2" id="KW-1185">Reference proteome</keyword>
<reference evidence="1 2" key="1">
    <citation type="journal article" date="2018" name="Sci. Rep.">
        <title>Genomic signatures of local adaptation to the degree of environmental predictability in rotifers.</title>
        <authorList>
            <person name="Franch-Gras L."/>
            <person name="Hahn C."/>
            <person name="Garcia-Roger E.M."/>
            <person name="Carmona M.J."/>
            <person name="Serra M."/>
            <person name="Gomez A."/>
        </authorList>
    </citation>
    <scope>NUCLEOTIDE SEQUENCE [LARGE SCALE GENOMIC DNA]</scope>
    <source>
        <strain evidence="1">HYR1</strain>
    </source>
</reference>
<organism evidence="1 2">
    <name type="scientific">Brachionus plicatilis</name>
    <name type="common">Marine rotifer</name>
    <name type="synonym">Brachionus muelleri</name>
    <dbReference type="NCBI Taxonomy" id="10195"/>
    <lineage>
        <taxon>Eukaryota</taxon>
        <taxon>Metazoa</taxon>
        <taxon>Spiralia</taxon>
        <taxon>Gnathifera</taxon>
        <taxon>Rotifera</taxon>
        <taxon>Eurotatoria</taxon>
        <taxon>Monogononta</taxon>
        <taxon>Pseudotrocha</taxon>
        <taxon>Ploima</taxon>
        <taxon>Brachionidae</taxon>
        <taxon>Brachionus</taxon>
    </lineage>
</organism>
<dbReference type="EMBL" id="REGN01002676">
    <property type="protein sequence ID" value="RNA26774.1"/>
    <property type="molecule type" value="Genomic_DNA"/>
</dbReference>
<name>A0A3M7RT76_BRAPC</name>
<evidence type="ECO:0000313" key="2">
    <source>
        <dbReference type="Proteomes" id="UP000276133"/>
    </source>
</evidence>
<dbReference type="AlphaFoldDB" id="A0A3M7RT76"/>
<accession>A0A3M7RT76</accession>
<comment type="caution">
    <text evidence="1">The sequence shown here is derived from an EMBL/GenBank/DDBJ whole genome shotgun (WGS) entry which is preliminary data.</text>
</comment>
<evidence type="ECO:0000313" key="1">
    <source>
        <dbReference type="EMBL" id="RNA26774.1"/>
    </source>
</evidence>
<sequence length="137" mass="16131">MLRSFTHFRCRLRNLSPFLPSSPIIATVYISDPPELTVNISVIFEVTVYFSFSVSAPVPFLRIWDFFFKIFGPDFRLRESSNFCEILGSSIHSLRFLLYFRQNLLSFRFCRLRESTLLLLQNDTGVLQNTKFKIPIY</sequence>
<proteinExistence type="predicted"/>
<dbReference type="Proteomes" id="UP000276133">
    <property type="component" value="Unassembled WGS sequence"/>
</dbReference>